<proteinExistence type="predicted"/>
<dbReference type="Proteomes" id="UP000474175">
    <property type="component" value="Unassembled WGS sequence"/>
</dbReference>
<dbReference type="RefSeq" id="WP_163954455.1">
    <property type="nucleotide sequence ID" value="NZ_JAAFZH010000016.1"/>
</dbReference>
<dbReference type="PROSITE" id="PS51257">
    <property type="entry name" value="PROKAR_LIPOPROTEIN"/>
    <property type="match status" value="1"/>
</dbReference>
<reference evidence="1 2" key="1">
    <citation type="submission" date="2020-02" db="EMBL/GenBank/DDBJ databases">
        <title>Draft genome sequence of two Spirosoma agri KCTC 52727 and Spirosoma terrae KCTC 52035.</title>
        <authorList>
            <person name="Rojas J."/>
            <person name="Ambika Manirajan B."/>
            <person name="Suarez C."/>
            <person name="Ratering S."/>
            <person name="Schnell S."/>
        </authorList>
    </citation>
    <scope>NUCLEOTIDE SEQUENCE [LARGE SCALE GENOMIC DNA]</scope>
    <source>
        <strain evidence="1 2">KCTC 52035</strain>
    </source>
</reference>
<dbReference type="AlphaFoldDB" id="A0A6L9LHD1"/>
<sequence length="449" mass="49352">MKYWGILYQLILFSTLLISCKADSINGVYAGVQLQISAWPGGAMGRNDVAIYFRPNGTFTNDLKDPNWKTTVKGKFTVSGSDVVLNFTDGKKRTYKITSKGNLSGGNFILLPLSMKGSIPTSSFQYKGGSSAGGIGSNTPYVGTFSQNVIHFDGKGNFSHSRQGTVMIAGDNIGGGNTSKSDDAGTYSYQEGLLQLTYNTGKTQTHSFFFTKDGEEIAVLDGRIYTKYDGKTGASPSSEKRSVNLPTASELVDKARKVHGGKALDAIRNLKITSQLAGVQMINQSDYQQPRALGEARVSGKVAYAEYWKGQQGWAWLQGKKTPFTQARLREKEANRYAGLSGLHSQRMSVLQQGKVEAYKHGGYVLSYSKDGSPIKLILDKNYRVIGEETPSEGKTLIVQYENFRSVKGVLIPFTEVQILGSRKNEFKITDYRINELTEADWEEPSLMP</sequence>
<gene>
    <name evidence="1" type="ORF">GK108_25785</name>
</gene>
<comment type="caution">
    <text evidence="1">The sequence shown here is derived from an EMBL/GenBank/DDBJ whole genome shotgun (WGS) entry which is preliminary data.</text>
</comment>
<dbReference type="EMBL" id="JAAFZH010000016">
    <property type="protein sequence ID" value="NDU98323.1"/>
    <property type="molecule type" value="Genomic_DNA"/>
</dbReference>
<keyword evidence="2" id="KW-1185">Reference proteome</keyword>
<accession>A0A6L9LHD1</accession>
<organism evidence="1 2">
    <name type="scientific">Spirosoma terrae</name>
    <dbReference type="NCBI Taxonomy" id="1968276"/>
    <lineage>
        <taxon>Bacteria</taxon>
        <taxon>Pseudomonadati</taxon>
        <taxon>Bacteroidota</taxon>
        <taxon>Cytophagia</taxon>
        <taxon>Cytophagales</taxon>
        <taxon>Cytophagaceae</taxon>
        <taxon>Spirosoma</taxon>
    </lineage>
</organism>
<evidence type="ECO:0000313" key="2">
    <source>
        <dbReference type="Proteomes" id="UP000474175"/>
    </source>
</evidence>
<protein>
    <submittedName>
        <fullName evidence="1">Uncharacterized protein</fullName>
    </submittedName>
</protein>
<evidence type="ECO:0000313" key="1">
    <source>
        <dbReference type="EMBL" id="NDU98323.1"/>
    </source>
</evidence>
<name>A0A6L9LHD1_9BACT</name>